<proteinExistence type="inferred from homology"/>
<evidence type="ECO:0000256" key="2">
    <source>
        <dbReference type="ARBA" id="ARBA00022679"/>
    </source>
</evidence>
<dbReference type="InterPro" id="IPR016142">
    <property type="entry name" value="Citrate_synth-like_lrg_a-sub"/>
</dbReference>
<dbReference type="PRINTS" id="PR00143">
    <property type="entry name" value="CITRTSNTHASE"/>
</dbReference>
<evidence type="ECO:0000256" key="1">
    <source>
        <dbReference type="ARBA" id="ARBA00010566"/>
    </source>
</evidence>
<dbReference type="GO" id="GO:0005975">
    <property type="term" value="P:carbohydrate metabolic process"/>
    <property type="evidence" value="ECO:0007669"/>
    <property type="project" value="TreeGrafter"/>
</dbReference>
<dbReference type="Gene3D" id="1.10.580.10">
    <property type="entry name" value="Citrate Synthase, domain 1"/>
    <property type="match status" value="1"/>
</dbReference>
<dbReference type="Gene3D" id="1.10.230.10">
    <property type="entry name" value="Cytochrome P450-Terp, domain 2"/>
    <property type="match status" value="1"/>
</dbReference>
<dbReference type="OMA" id="SGVMAHW"/>
<keyword evidence="5" id="KW-1185">Reference proteome</keyword>
<dbReference type="Pfam" id="PF00285">
    <property type="entry name" value="Citrate_synt"/>
    <property type="match status" value="1"/>
</dbReference>
<dbReference type="InterPro" id="IPR002020">
    <property type="entry name" value="Citrate_synthase"/>
</dbReference>
<dbReference type="OrthoDB" id="435022at2759"/>
<dbReference type="EMBL" id="JMSE01001052">
    <property type="protein sequence ID" value="KDN65218.1"/>
    <property type="molecule type" value="Genomic_DNA"/>
</dbReference>
<name>A0A066X7W4_COLSU</name>
<evidence type="ECO:0000313" key="5">
    <source>
        <dbReference type="Proteomes" id="UP000027238"/>
    </source>
</evidence>
<evidence type="ECO:0000256" key="3">
    <source>
        <dbReference type="RuleBase" id="RU000441"/>
    </source>
</evidence>
<comment type="similarity">
    <text evidence="1 3">Belongs to the citrate synthase family.</text>
</comment>
<dbReference type="InterPro" id="IPR016143">
    <property type="entry name" value="Citrate_synth-like_sm_a-sub"/>
</dbReference>
<dbReference type="PANTHER" id="PTHR11739:SF4">
    <property type="entry name" value="CITRATE SYNTHASE, PEROXISOMAL"/>
    <property type="match status" value="1"/>
</dbReference>
<dbReference type="InterPro" id="IPR019810">
    <property type="entry name" value="Citrate_synthase_AS"/>
</dbReference>
<dbReference type="STRING" id="1173701.A0A066X7W4"/>
<keyword evidence="2 3" id="KW-0808">Transferase</keyword>
<accession>A0A066X7W4</accession>
<evidence type="ECO:0000313" key="4">
    <source>
        <dbReference type="EMBL" id="KDN65218.1"/>
    </source>
</evidence>
<protein>
    <recommendedName>
        <fullName evidence="3">Citrate synthase</fullName>
    </recommendedName>
</protein>
<dbReference type="eggNOG" id="KOG2617">
    <property type="taxonomic scope" value="Eukaryota"/>
</dbReference>
<dbReference type="AlphaFoldDB" id="A0A066X7W4"/>
<dbReference type="PANTHER" id="PTHR11739">
    <property type="entry name" value="CITRATE SYNTHASE"/>
    <property type="match status" value="1"/>
</dbReference>
<dbReference type="Proteomes" id="UP000027238">
    <property type="component" value="Unassembled WGS sequence"/>
</dbReference>
<dbReference type="SUPFAM" id="SSF48256">
    <property type="entry name" value="Citrate synthase"/>
    <property type="match status" value="1"/>
</dbReference>
<dbReference type="HOGENOM" id="CLU_025068_0_1_1"/>
<dbReference type="GO" id="GO:0005759">
    <property type="term" value="C:mitochondrial matrix"/>
    <property type="evidence" value="ECO:0007669"/>
    <property type="project" value="TreeGrafter"/>
</dbReference>
<reference evidence="5" key="1">
    <citation type="journal article" date="2014" name="Genome Announc.">
        <title>Draft genome sequence of Colletotrichum sublineola, a destructive pathogen of cultivated sorghum.</title>
        <authorList>
            <person name="Baroncelli R."/>
            <person name="Sanz-Martin J.M."/>
            <person name="Rech G.E."/>
            <person name="Sukno S.A."/>
            <person name="Thon M.R."/>
        </authorList>
    </citation>
    <scope>NUCLEOTIDE SEQUENCE [LARGE SCALE GENOMIC DNA]</scope>
    <source>
        <strain evidence="5">TX430BB</strain>
    </source>
</reference>
<gene>
    <name evidence="4" type="ORF">CSUB01_05462</name>
</gene>
<dbReference type="PROSITE" id="PS00480">
    <property type="entry name" value="CITRATE_SYNTHASE"/>
    <property type="match status" value="1"/>
</dbReference>
<dbReference type="InterPro" id="IPR036969">
    <property type="entry name" value="Citrate_synthase_sf"/>
</dbReference>
<dbReference type="GO" id="GO:0046912">
    <property type="term" value="F:acyltransferase activity, acyl groups converted into alkyl on transfer"/>
    <property type="evidence" value="ECO:0007669"/>
    <property type="project" value="InterPro"/>
</dbReference>
<dbReference type="GO" id="GO:0006099">
    <property type="term" value="P:tricarboxylic acid cycle"/>
    <property type="evidence" value="ECO:0007669"/>
    <property type="project" value="TreeGrafter"/>
</dbReference>
<comment type="caution">
    <text evidence="4">The sequence shown here is derived from an EMBL/GenBank/DDBJ whole genome shotgun (WGS) entry which is preliminary data.</text>
</comment>
<sequence length="552" mass="61436">MDNHTTHRNSDRSFLGKSTKFKHGRLANSFWKTLFCQSIQAEIQNVQAVYSQLSTPNIGIEVILGGLNLLGPFVSLFNLVKHNIAVANKVIQKSSQLVHWVLGRHDVDTPCSTLTVLDNRTKRRYEIPISRNAVSAVEFQKITTARCDIESAGQVDSGLRVLDPGFRNTACMESNITFVDGKRGYIQFRDYPIEYLIEKHDYEEVIHLLIWGRLPDAVEKREFQRKIAAGCVPPESVVRVITSFPRDSLTSTMVMAGMAAYASQDEGAVRTLQSGCPAYLGQPDKVDAALTSTLSALATVVALTYCHKRGKAFVPVNPEASFISNVLRMMGFQEGMSGKPNAEMIQCFEKLWILYADQEMTNSTSAFLHAASTLADPLSCCISGIVSGYGPLHGGAIDLAYKAFEDLKTPENVPALIVDVKAKKQRLFGYGHRVYKVVDPRAKFIRAMIDQYRDKVESNPLLSVAMEIDRVASTDEYFTSRSLKANADLYGCFLYTAFGFEPDIIVAMASLSRIPGVLAHWREAMLEKGPLLWRPQQVFTGALADEYYHTSR</sequence>
<organism evidence="4 5">
    <name type="scientific">Colletotrichum sublineola</name>
    <name type="common">Sorghum anthracnose fungus</name>
    <dbReference type="NCBI Taxonomy" id="1173701"/>
    <lineage>
        <taxon>Eukaryota</taxon>
        <taxon>Fungi</taxon>
        <taxon>Dikarya</taxon>
        <taxon>Ascomycota</taxon>
        <taxon>Pezizomycotina</taxon>
        <taxon>Sordariomycetes</taxon>
        <taxon>Hypocreomycetidae</taxon>
        <taxon>Glomerellales</taxon>
        <taxon>Glomerellaceae</taxon>
        <taxon>Colletotrichum</taxon>
        <taxon>Colletotrichum graminicola species complex</taxon>
    </lineage>
</organism>